<evidence type="ECO:0000259" key="7">
    <source>
        <dbReference type="PROSITE" id="PS51000"/>
    </source>
</evidence>
<dbReference type="PROSITE" id="PS51000">
    <property type="entry name" value="HTH_DEOR_2"/>
    <property type="match status" value="1"/>
</dbReference>
<evidence type="ECO:0000313" key="8">
    <source>
        <dbReference type="EMBL" id="PSL37295.1"/>
    </source>
</evidence>
<dbReference type="PRINTS" id="PR00037">
    <property type="entry name" value="HTHLACR"/>
</dbReference>
<name>A0A2P8GTM4_9MICO</name>
<dbReference type="EMBL" id="RZGY01000002">
    <property type="protein sequence ID" value="RUQ84621.1"/>
    <property type="molecule type" value="Genomic_DNA"/>
</dbReference>
<keyword evidence="2" id="KW-0678">Repressor</keyword>
<dbReference type="Pfam" id="PF08220">
    <property type="entry name" value="HTH_DeoR"/>
    <property type="match status" value="1"/>
</dbReference>
<protein>
    <recommendedName>
        <fullName evidence="1">Lactose phosphotransferase system repressor</fullName>
    </recommendedName>
</protein>
<sequence length="262" mass="27683">MYATERHQEIIASIEADGRVSVTELSRRFNVTSETIRRDLDQLESVGHVRRVHGGAVSASRASVAEPTLADRETLNRDGKRRIAAAAIRLVPAGFRGSVLVDSGTTTGAFAARLGEWAPETPGDTLDVITNSVPIAAALYGAPALDLHLLGGRVRGETSAAVGAPTVEQLDRLRPDIAFIGTNGVSADFGLSTPDELEAAVKAAMVRCARRRILLADSGKLGEEALHRFAALGDLDMLITDAEPDARLSKTLESVGVEVVVA</sequence>
<keyword evidence="5" id="KW-0804">Transcription</keyword>
<reference evidence="9 11" key="2">
    <citation type="submission" date="2018-12" db="EMBL/GenBank/DDBJ databases">
        <authorList>
            <person name="hu s."/>
            <person name="Xu Y."/>
            <person name="Xu B."/>
            <person name="Li F."/>
        </authorList>
    </citation>
    <scope>NUCLEOTIDE SEQUENCE [LARGE SCALE GENOMIC DNA]</scope>
    <source>
        <strain evidence="9 11">KSW2-17</strain>
    </source>
</reference>
<dbReference type="InterPro" id="IPR018356">
    <property type="entry name" value="Tscrpt_reg_HTH_DeoR_CS"/>
</dbReference>
<evidence type="ECO:0000256" key="3">
    <source>
        <dbReference type="ARBA" id="ARBA00023015"/>
    </source>
</evidence>
<feature type="domain" description="HTH deoR-type" evidence="7">
    <location>
        <begin position="3"/>
        <end position="58"/>
    </location>
</feature>
<evidence type="ECO:0000313" key="11">
    <source>
        <dbReference type="Proteomes" id="UP000268291"/>
    </source>
</evidence>
<dbReference type="PANTHER" id="PTHR30363:SF4">
    <property type="entry name" value="GLYCEROL-3-PHOSPHATE REGULON REPRESSOR"/>
    <property type="match status" value="1"/>
</dbReference>
<dbReference type="GO" id="GO:0003677">
    <property type="term" value="F:DNA binding"/>
    <property type="evidence" value="ECO:0007669"/>
    <property type="project" value="UniProtKB-KW"/>
</dbReference>
<dbReference type="InterPro" id="IPR036388">
    <property type="entry name" value="WH-like_DNA-bd_sf"/>
</dbReference>
<evidence type="ECO:0000256" key="2">
    <source>
        <dbReference type="ARBA" id="ARBA00022491"/>
    </source>
</evidence>
<dbReference type="SMART" id="SM01134">
    <property type="entry name" value="DeoRC"/>
    <property type="match status" value="1"/>
</dbReference>
<dbReference type="SUPFAM" id="SSF46785">
    <property type="entry name" value="Winged helix' DNA-binding domain"/>
    <property type="match status" value="1"/>
</dbReference>
<proteinExistence type="predicted"/>
<dbReference type="PROSITE" id="PS00894">
    <property type="entry name" value="HTH_DEOR_1"/>
    <property type="match status" value="1"/>
</dbReference>
<dbReference type="InterPro" id="IPR001034">
    <property type="entry name" value="DeoR_HTH"/>
</dbReference>
<gene>
    <name evidence="8" type="ORF">CLV49_0902</name>
    <name evidence="9" type="ORF">ELQ93_13530</name>
</gene>
<comment type="function">
    <text evidence="6">Repressor of the lactose catabolism operon. Galactose-6-phosphate is the inducer.</text>
</comment>
<dbReference type="Gene3D" id="1.10.10.10">
    <property type="entry name" value="Winged helix-like DNA-binding domain superfamily/Winged helix DNA-binding domain"/>
    <property type="match status" value="1"/>
</dbReference>
<keyword evidence="4" id="KW-0238">DNA-binding</keyword>
<keyword evidence="11" id="KW-1185">Reference proteome</keyword>
<dbReference type="EMBL" id="PYAU01000001">
    <property type="protein sequence ID" value="PSL37295.1"/>
    <property type="molecule type" value="Genomic_DNA"/>
</dbReference>
<dbReference type="InterPro" id="IPR014036">
    <property type="entry name" value="DeoR-like_C"/>
</dbReference>
<evidence type="ECO:0000313" key="9">
    <source>
        <dbReference type="EMBL" id="RUQ84621.1"/>
    </source>
</evidence>
<dbReference type="RefSeq" id="WP_106562453.1">
    <property type="nucleotide sequence ID" value="NZ_PYAU01000001.1"/>
</dbReference>
<dbReference type="AlphaFoldDB" id="A0A2P8GTM4"/>
<dbReference type="SUPFAM" id="SSF100950">
    <property type="entry name" value="NagB/RpiA/CoA transferase-like"/>
    <property type="match status" value="1"/>
</dbReference>
<dbReference type="Proteomes" id="UP000241203">
    <property type="component" value="Unassembled WGS sequence"/>
</dbReference>
<evidence type="ECO:0000256" key="6">
    <source>
        <dbReference type="ARBA" id="ARBA00024937"/>
    </source>
</evidence>
<organism evidence="8 10">
    <name type="scientific">Labedella gwakjiensis</name>
    <dbReference type="NCBI Taxonomy" id="390269"/>
    <lineage>
        <taxon>Bacteria</taxon>
        <taxon>Bacillati</taxon>
        <taxon>Actinomycetota</taxon>
        <taxon>Actinomycetes</taxon>
        <taxon>Micrococcales</taxon>
        <taxon>Microbacteriaceae</taxon>
        <taxon>Labedella</taxon>
    </lineage>
</organism>
<dbReference type="OrthoDB" id="7688673at2"/>
<dbReference type="Gene3D" id="3.40.50.1360">
    <property type="match status" value="1"/>
</dbReference>
<dbReference type="InterPro" id="IPR050313">
    <property type="entry name" value="Carb_Metab_HTH_regulators"/>
</dbReference>
<dbReference type="SMART" id="SM00420">
    <property type="entry name" value="HTH_DEOR"/>
    <property type="match status" value="1"/>
</dbReference>
<evidence type="ECO:0000313" key="10">
    <source>
        <dbReference type="Proteomes" id="UP000241203"/>
    </source>
</evidence>
<dbReference type="PANTHER" id="PTHR30363">
    <property type="entry name" value="HTH-TYPE TRANSCRIPTIONAL REGULATOR SRLR-RELATED"/>
    <property type="match status" value="1"/>
</dbReference>
<dbReference type="Pfam" id="PF00455">
    <property type="entry name" value="DeoRC"/>
    <property type="match status" value="1"/>
</dbReference>
<dbReference type="InterPro" id="IPR036390">
    <property type="entry name" value="WH_DNA-bd_sf"/>
</dbReference>
<keyword evidence="3" id="KW-0805">Transcription regulation</keyword>
<comment type="caution">
    <text evidence="8">The sequence shown here is derived from an EMBL/GenBank/DDBJ whole genome shotgun (WGS) entry which is preliminary data.</text>
</comment>
<dbReference type="Proteomes" id="UP000268291">
    <property type="component" value="Unassembled WGS sequence"/>
</dbReference>
<evidence type="ECO:0000256" key="5">
    <source>
        <dbReference type="ARBA" id="ARBA00023163"/>
    </source>
</evidence>
<dbReference type="GO" id="GO:0003700">
    <property type="term" value="F:DNA-binding transcription factor activity"/>
    <property type="evidence" value="ECO:0007669"/>
    <property type="project" value="InterPro"/>
</dbReference>
<reference evidence="8 10" key="1">
    <citation type="submission" date="2018-03" db="EMBL/GenBank/DDBJ databases">
        <title>Genomic Encyclopedia of Archaeal and Bacterial Type Strains, Phase II (KMG-II): from individual species to whole genera.</title>
        <authorList>
            <person name="Goeker M."/>
        </authorList>
    </citation>
    <scope>NUCLEOTIDE SEQUENCE [LARGE SCALE GENOMIC DNA]</scope>
    <source>
        <strain evidence="8 10">DSM 21548</strain>
    </source>
</reference>
<evidence type="ECO:0000256" key="1">
    <source>
        <dbReference type="ARBA" id="ARBA00021390"/>
    </source>
</evidence>
<dbReference type="InterPro" id="IPR037171">
    <property type="entry name" value="NagB/RpiA_transferase-like"/>
</dbReference>
<evidence type="ECO:0000256" key="4">
    <source>
        <dbReference type="ARBA" id="ARBA00023125"/>
    </source>
</evidence>
<accession>A0A2P8GTM4</accession>